<reference evidence="1 2" key="1">
    <citation type="journal article" date="2019" name="Commun. Biol.">
        <title>The bagworm genome reveals a unique fibroin gene that provides high tensile strength.</title>
        <authorList>
            <person name="Kono N."/>
            <person name="Nakamura H."/>
            <person name="Ohtoshi R."/>
            <person name="Tomita M."/>
            <person name="Numata K."/>
            <person name="Arakawa K."/>
        </authorList>
    </citation>
    <scope>NUCLEOTIDE SEQUENCE [LARGE SCALE GENOMIC DNA]</scope>
</reference>
<organism evidence="1 2">
    <name type="scientific">Eumeta variegata</name>
    <name type="common">Bagworm moth</name>
    <name type="synonym">Eumeta japonica</name>
    <dbReference type="NCBI Taxonomy" id="151549"/>
    <lineage>
        <taxon>Eukaryota</taxon>
        <taxon>Metazoa</taxon>
        <taxon>Ecdysozoa</taxon>
        <taxon>Arthropoda</taxon>
        <taxon>Hexapoda</taxon>
        <taxon>Insecta</taxon>
        <taxon>Pterygota</taxon>
        <taxon>Neoptera</taxon>
        <taxon>Endopterygota</taxon>
        <taxon>Lepidoptera</taxon>
        <taxon>Glossata</taxon>
        <taxon>Ditrysia</taxon>
        <taxon>Tineoidea</taxon>
        <taxon>Psychidae</taxon>
        <taxon>Oiketicinae</taxon>
        <taxon>Eumeta</taxon>
    </lineage>
</organism>
<keyword evidence="2" id="KW-1185">Reference proteome</keyword>
<comment type="caution">
    <text evidence="1">The sequence shown here is derived from an EMBL/GenBank/DDBJ whole genome shotgun (WGS) entry which is preliminary data.</text>
</comment>
<sequence>MISSEHTRLHINYTRAHNTNQEIRITAAGIDDFRRLNSLLIKSDLPIHTYALKKERKLKAVLKGIPLKFKTEDIKLDLEKQGYPVLAVHRMHPNYGGYPVAPKPKTFKQNKFVKQQPTDKPIGKDQFPSLKQGIRLPAKAVSNSNTRLADGDNLRLAPLPPASSDPNPFYNLVVSYESPPTHHFCRRLRNILLDPPDDLTVEVEKLIELNKMAMD</sequence>
<name>A0A4C1TE01_EUMVA</name>
<dbReference type="EMBL" id="BGZK01000047">
    <property type="protein sequence ID" value="GBP11627.1"/>
    <property type="molecule type" value="Genomic_DNA"/>
</dbReference>
<dbReference type="Proteomes" id="UP000299102">
    <property type="component" value="Unassembled WGS sequence"/>
</dbReference>
<dbReference type="AlphaFoldDB" id="A0A4C1TE01"/>
<evidence type="ECO:0008006" key="3">
    <source>
        <dbReference type="Google" id="ProtNLM"/>
    </source>
</evidence>
<dbReference type="OrthoDB" id="6775828at2759"/>
<accession>A0A4C1TE01</accession>
<protein>
    <recommendedName>
        <fullName evidence="3">Nucleic-acid-binding protein from transposon X-element</fullName>
    </recommendedName>
</protein>
<evidence type="ECO:0000313" key="1">
    <source>
        <dbReference type="EMBL" id="GBP11627.1"/>
    </source>
</evidence>
<proteinExistence type="predicted"/>
<evidence type="ECO:0000313" key="2">
    <source>
        <dbReference type="Proteomes" id="UP000299102"/>
    </source>
</evidence>
<gene>
    <name evidence="1" type="ORF">EVAR_77756_1</name>
</gene>